<feature type="region of interest" description="Disordered" evidence="6">
    <location>
        <begin position="44"/>
        <end position="137"/>
    </location>
</feature>
<protein>
    <recommendedName>
        <fullName evidence="11">Histone-lysine N-methyltransferase</fullName>
    </recommendedName>
</protein>
<dbReference type="GO" id="GO:0005634">
    <property type="term" value="C:nucleus"/>
    <property type="evidence" value="ECO:0007669"/>
    <property type="project" value="InterPro"/>
</dbReference>
<feature type="compositionally biased region" description="Low complexity" evidence="6">
    <location>
        <begin position="69"/>
        <end position="79"/>
    </location>
</feature>
<feature type="region of interest" description="Disordered" evidence="6">
    <location>
        <begin position="1193"/>
        <end position="1276"/>
    </location>
</feature>
<feature type="compositionally biased region" description="Low complexity" evidence="6">
    <location>
        <begin position="1482"/>
        <end position="1506"/>
    </location>
</feature>
<dbReference type="GO" id="GO:0000785">
    <property type="term" value="C:chromatin"/>
    <property type="evidence" value="ECO:0007669"/>
    <property type="project" value="TreeGrafter"/>
</dbReference>
<dbReference type="VEuPathDB" id="VectorBase:AFAF014974"/>
<dbReference type="Pfam" id="PF05033">
    <property type="entry name" value="Pre-SET"/>
    <property type="match status" value="1"/>
</dbReference>
<feature type="domain" description="SET" evidence="7">
    <location>
        <begin position="1925"/>
        <end position="2038"/>
    </location>
</feature>
<reference evidence="10" key="1">
    <citation type="submission" date="2014-01" db="EMBL/GenBank/DDBJ databases">
        <title>The Genome Sequence of Anopheles farauti FAR1 (V2).</title>
        <authorList>
            <consortium name="The Broad Institute Genomics Platform"/>
            <person name="Neafsey D.E."/>
            <person name="Besansky N."/>
            <person name="Howell P."/>
            <person name="Walton C."/>
            <person name="Young S.K."/>
            <person name="Zeng Q."/>
            <person name="Gargeya S."/>
            <person name="Fitzgerald M."/>
            <person name="Haas B."/>
            <person name="Abouelleil A."/>
            <person name="Allen A.W."/>
            <person name="Alvarado L."/>
            <person name="Arachchi H.M."/>
            <person name="Berlin A.M."/>
            <person name="Chapman S.B."/>
            <person name="Gainer-Dewar J."/>
            <person name="Goldberg J."/>
            <person name="Griggs A."/>
            <person name="Gujja S."/>
            <person name="Hansen M."/>
            <person name="Howarth C."/>
            <person name="Imamovic A."/>
            <person name="Ireland A."/>
            <person name="Larimer J."/>
            <person name="McCowan C."/>
            <person name="Murphy C."/>
            <person name="Pearson M."/>
            <person name="Poon T.W."/>
            <person name="Priest M."/>
            <person name="Roberts A."/>
            <person name="Saif S."/>
            <person name="Shea T."/>
            <person name="Sisk P."/>
            <person name="Sykes S."/>
            <person name="Wortman J."/>
            <person name="Nusbaum C."/>
            <person name="Birren B."/>
        </authorList>
    </citation>
    <scope>NUCLEOTIDE SEQUENCE [LARGE SCALE GENOMIC DNA]</scope>
    <source>
        <strain evidence="10">FAR1</strain>
    </source>
</reference>
<dbReference type="Pfam" id="PF21533">
    <property type="entry name" value="EHMT1-2_CRR"/>
    <property type="match status" value="1"/>
</dbReference>
<organism evidence="9 10">
    <name type="scientific">Anopheles farauti</name>
    <dbReference type="NCBI Taxonomy" id="69004"/>
    <lineage>
        <taxon>Eukaryota</taxon>
        <taxon>Metazoa</taxon>
        <taxon>Ecdysozoa</taxon>
        <taxon>Arthropoda</taxon>
        <taxon>Hexapoda</taxon>
        <taxon>Insecta</taxon>
        <taxon>Pterygota</taxon>
        <taxon>Neoptera</taxon>
        <taxon>Endopterygota</taxon>
        <taxon>Diptera</taxon>
        <taxon>Nematocera</taxon>
        <taxon>Culicoidea</taxon>
        <taxon>Culicidae</taxon>
        <taxon>Anophelinae</taxon>
        <taxon>Anopheles</taxon>
    </lineage>
</organism>
<feature type="domain" description="Pre-SET" evidence="8">
    <location>
        <begin position="1859"/>
        <end position="1922"/>
    </location>
</feature>
<feature type="compositionally biased region" description="Low complexity" evidence="6">
    <location>
        <begin position="522"/>
        <end position="539"/>
    </location>
</feature>
<sequence length="2064" mass="221911">MDFIGDLLNQMSSAFNQETAIPKKEEISMDETLKWRALKNNQFASRTRLSQHQQQQQQQTGSGGGSGTRSGLTNGRRSASGGGSTPGGSSRQRRGTSAGNSRDSASGFPANDDGSRSPAALLGDNGSLTPEVDPDDQDIEIEIAKDISGEELQEALGLSQLVEVETEDTGSQLEAAAIEHAEEQLEQKSSPTMEADRERVEVNVEETIGAGDCKPEDELDTKSSLEVPYSSSSASVSPAVLTEGKAPNVEQVLLLPTKRDTDEAASIAAGEEKSTDDTDRLATEEAESSKSIKTTPLDVPEEAATEEVDQQREDTGVVTAPVEDDDEEDDILIISTNSVDEVVELAETSKEDEDDEEIDEPVQTLPEATNNSSQNESEARKDRDEKEPVAVETVPAGNDVDDREEKFHPKLTENEEDNGEEKDKVQSDKVDNTGASPVDGDAEEVKFSETLKPSVSAEAKQNHSRSSSVEKVEDKKDTAEEEPKSNAETAIDTSAMNESKDSSAENKGQPSSGRTTRSRKIASGSSVVVASPAAGVAAVTHLQRRSQRFQKESSVAPAETAGEPTIVVKEEEPDDGAGAPKKRASVGVGASGEVRPKSTLKSDRSLRSKQPNQPTVTTRRASETVKASPTDDDQDGQDKAIADRRRGRKRLSQDRSQSSSVASNDAAVRTREKLVREEQPSATAGDEPRRESRSGFPLDPGESDTGGRKQEAQGEQPQQRRGRKRKNPSDGSPSAATAASTTAGTTGTTTTSAGSAATNADKAPLHPYKRAARMSRDGSDGILASALARRDKVDSQGRLSRPIKLSAKILANEELRQGFEQHNNGRIIIGSEQPAAAVVVTAQEDDPTPVQREMEPEARRKAVSVASCTTIGSSSEDVTLVSVTLPAPKPASSTSKTGDRERDLQLGRQPIESTSNERTGPRVPAMKRTSRATGTGAGTCPDVQTFLKEVRLMHLGTNRSPEDNPKLNRRQQKRLAKLKEKHFMGLGLQRRGAHQPHRNGGTADENDFDAELSVGESESSGSEADFVPTKKIGTVGKPSVTLRLRKPETLLENPPRRGGAGPNAAAPAAASRVPLVTVPSGAVNMSSRATINAVPSRQSQAAAAARQAAGKQANGRTMPVTNGPGTSRRTVPLVVLPAVSTTVGARTSSLAVTSEPSISATTLGKKETEHLQRSLARLGCEVTVVPSTGSRTVPVVENATPSRPPPTPWTMQRGAEVTSSRTRPNVPILPGTTSPSLQVTLGNRPISGPAPPVRGSTGKTSSRTTPPTTTPSPATGEPTLVCLCRQESEIFVSRTVGNGYCTAVDDIDGQQIGCCNELSSDMVNMLRPSPAVSFQLLCNLHRKRLEDHSCCAVCGWFCTQGQFAMCKNVHLFHPNCADKYTLNTPYNPARPTERVAPTLVLKCPHCNQECPNGEIEVNVQLTSAPVLLPSRKSIVKPAMMTVSKGNTANGDGGASGDGFRTTVESLVPSSVKYLLSTDHSRSNGGALNASTSAGSSAGGRSSTSSAKDMGGGATVGKKNFTAKDFSQACTKNDDARVSEIITAGFDIETRFREFHHGTCLHVVCSSGTLAMAYLIMCRARSVNYLNIVDRELHTALMCAVLNSKSDIVKLLLDSGADATLKGPYGMTVLHLAARSGQHATVRTILECARQRLTARDLMAFVDAIDNGHWTALAWAAENRHKQTVEQLIAIGADVNVCDRSNNTALHWASLSGCSDTLYLLLTKNCNTNMQNTNGETPLHIACRQGHAEICVVLLAMGASLNIRNTANELPQDIIEDRNSECANIIAANLKMRNLAKNMKETHIISSDISNGKERHPVQVVYYTRGANDRQLTMPKFKYVQHNVQLDSCITIDPQARTMPICSCTDSCTSADSKCLCSARTWYTSDGRLVSDFNYLDPPTIVECGELCDCNRRLCRNRVVQHGLDVPLQLCYIPGKAWGVRTMVPIPKGSFLVEYVGELVTDEAANHRSDDSYLFDLGNGFCIDANTYGNVSRFFNHSCQPNVTPVSVYYDHADQRFPRVALFACRDIGAQEEICFDYGEKFWMVKKRVLVCRCSTSQCRYRETE</sequence>
<feature type="compositionally biased region" description="Low complexity" evidence="6">
    <location>
        <begin position="654"/>
        <end position="667"/>
    </location>
</feature>
<feature type="compositionally biased region" description="Polar residues" evidence="6">
    <location>
        <begin position="1119"/>
        <end position="1129"/>
    </location>
</feature>
<dbReference type="PANTHER" id="PTHR46307:SF4">
    <property type="entry name" value="G9A, ISOFORM B"/>
    <property type="match status" value="1"/>
</dbReference>
<evidence type="ECO:0008006" key="11">
    <source>
        <dbReference type="Google" id="ProtNLM"/>
    </source>
</evidence>
<feature type="region of interest" description="Disordered" evidence="6">
    <location>
        <begin position="1012"/>
        <end position="1067"/>
    </location>
</feature>
<dbReference type="InterPro" id="IPR047762">
    <property type="entry name" value="EHMT_CRR"/>
</dbReference>
<dbReference type="PROSITE" id="PS50280">
    <property type="entry name" value="SET"/>
    <property type="match status" value="1"/>
</dbReference>
<comment type="subcellular location">
    <subcellularLocation>
        <location evidence="1">Chromosome</location>
    </subcellularLocation>
</comment>
<dbReference type="SMART" id="SM00248">
    <property type="entry name" value="ANK"/>
    <property type="match status" value="6"/>
</dbReference>
<dbReference type="InterPro" id="IPR002110">
    <property type="entry name" value="Ankyrin_rpt"/>
</dbReference>
<keyword evidence="3" id="KW-0808">Transferase</keyword>
<evidence type="ECO:0000256" key="2">
    <source>
        <dbReference type="ARBA" id="ARBA00022454"/>
    </source>
</evidence>
<feature type="compositionally biased region" description="Polar residues" evidence="6">
    <location>
        <begin position="608"/>
        <end position="619"/>
    </location>
</feature>
<reference evidence="9" key="2">
    <citation type="submission" date="2020-05" db="UniProtKB">
        <authorList>
            <consortium name="EnsemblMetazoa"/>
        </authorList>
    </citation>
    <scope>IDENTIFICATION</scope>
    <source>
        <strain evidence="9">FAR1</strain>
    </source>
</reference>
<dbReference type="InterPro" id="IPR007728">
    <property type="entry name" value="Pre-SET_dom"/>
</dbReference>
<dbReference type="Proteomes" id="UP000075886">
    <property type="component" value="Unassembled WGS sequence"/>
</dbReference>
<dbReference type="GO" id="GO:0002039">
    <property type="term" value="F:p53 binding"/>
    <property type="evidence" value="ECO:0007669"/>
    <property type="project" value="InterPro"/>
</dbReference>
<feature type="compositionally biased region" description="Acidic residues" evidence="6">
    <location>
        <begin position="350"/>
        <end position="360"/>
    </location>
</feature>
<dbReference type="PROSITE" id="PS50088">
    <property type="entry name" value="ANK_REPEAT"/>
    <property type="match status" value="4"/>
</dbReference>
<dbReference type="InterPro" id="IPR046341">
    <property type="entry name" value="SET_dom_sf"/>
</dbReference>
<feature type="repeat" description="ANK" evidence="5">
    <location>
        <begin position="1591"/>
        <end position="1623"/>
    </location>
</feature>
<dbReference type="GO" id="GO:0008270">
    <property type="term" value="F:zinc ion binding"/>
    <property type="evidence" value="ECO:0007669"/>
    <property type="project" value="InterPro"/>
</dbReference>
<feature type="repeat" description="ANK" evidence="5">
    <location>
        <begin position="1733"/>
        <end position="1765"/>
    </location>
</feature>
<dbReference type="SMART" id="SM00317">
    <property type="entry name" value="SET"/>
    <property type="match status" value="1"/>
</dbReference>
<feature type="compositionally biased region" description="Polar residues" evidence="6">
    <location>
        <begin position="1231"/>
        <end position="1241"/>
    </location>
</feature>
<dbReference type="PROSITE" id="PS50867">
    <property type="entry name" value="PRE_SET"/>
    <property type="match status" value="1"/>
</dbReference>
<dbReference type="SUPFAM" id="SSF82199">
    <property type="entry name" value="SET domain"/>
    <property type="match status" value="1"/>
</dbReference>
<feature type="repeat" description="ANK" evidence="5">
    <location>
        <begin position="1700"/>
        <end position="1732"/>
    </location>
</feature>
<dbReference type="Gene3D" id="2.170.270.10">
    <property type="entry name" value="SET domain"/>
    <property type="match status" value="1"/>
</dbReference>
<feature type="region of interest" description="Disordered" evidence="6">
    <location>
        <begin position="1102"/>
        <end position="1129"/>
    </location>
</feature>
<feature type="compositionally biased region" description="Acidic residues" evidence="6">
    <location>
        <begin position="322"/>
        <end position="331"/>
    </location>
</feature>
<keyword evidence="4" id="KW-0949">S-adenosyl-L-methionine</keyword>
<feature type="region of interest" description="Disordered" evidence="6">
    <location>
        <begin position="1481"/>
        <end position="1511"/>
    </location>
</feature>
<feature type="compositionally biased region" description="Low complexity" evidence="6">
    <location>
        <begin position="45"/>
        <end position="60"/>
    </location>
</feature>
<feature type="compositionally biased region" description="Basic and acidic residues" evidence="6">
    <location>
        <begin position="270"/>
        <end position="290"/>
    </location>
</feature>
<dbReference type="CDD" id="cd20905">
    <property type="entry name" value="EHMT_ZBD"/>
    <property type="match status" value="1"/>
</dbReference>
<dbReference type="EnsemblMetazoa" id="AFAF014974-RA">
    <property type="protein sequence ID" value="AFAF014974-PA"/>
    <property type="gene ID" value="AFAF014974"/>
</dbReference>
<dbReference type="InterPro" id="IPR001214">
    <property type="entry name" value="SET_dom"/>
</dbReference>
<feature type="compositionally biased region" description="Low complexity" evidence="6">
    <location>
        <begin position="1255"/>
        <end position="1276"/>
    </location>
</feature>
<dbReference type="STRING" id="69004.A0A182QQP9"/>
<evidence type="ECO:0000259" key="8">
    <source>
        <dbReference type="PROSITE" id="PS50867"/>
    </source>
</evidence>
<keyword evidence="3" id="KW-0489">Methyltransferase</keyword>
<feature type="compositionally biased region" description="Basic and acidic residues" evidence="6">
    <location>
        <begin position="468"/>
        <end position="485"/>
    </location>
</feature>
<feature type="compositionally biased region" description="Low complexity" evidence="6">
    <location>
        <begin position="1012"/>
        <end position="1023"/>
    </location>
</feature>
<feature type="repeat" description="ANK" evidence="5">
    <location>
        <begin position="1667"/>
        <end position="1699"/>
    </location>
</feature>
<dbReference type="PANTHER" id="PTHR46307">
    <property type="entry name" value="G9A, ISOFORM B"/>
    <property type="match status" value="1"/>
</dbReference>
<feature type="compositionally biased region" description="Low complexity" evidence="6">
    <location>
        <begin position="87"/>
        <end position="99"/>
    </location>
</feature>
<dbReference type="SMART" id="SM00468">
    <property type="entry name" value="PreSET"/>
    <property type="match status" value="1"/>
</dbReference>
<dbReference type="Pfam" id="PF00856">
    <property type="entry name" value="SET"/>
    <property type="match status" value="1"/>
</dbReference>
<evidence type="ECO:0000259" key="7">
    <source>
        <dbReference type="PROSITE" id="PS50280"/>
    </source>
</evidence>
<dbReference type="PROSITE" id="PS50297">
    <property type="entry name" value="ANK_REP_REGION"/>
    <property type="match status" value="2"/>
</dbReference>
<feature type="region of interest" description="Disordered" evidence="6">
    <location>
        <begin position="883"/>
        <end position="941"/>
    </location>
</feature>
<evidence type="ECO:0000313" key="9">
    <source>
        <dbReference type="EnsemblMetazoa" id="AFAF014974-PA"/>
    </source>
</evidence>
<evidence type="ECO:0000256" key="3">
    <source>
        <dbReference type="ARBA" id="ARBA00022603"/>
    </source>
</evidence>
<evidence type="ECO:0000256" key="5">
    <source>
        <dbReference type="PROSITE-ProRule" id="PRU00023"/>
    </source>
</evidence>
<feature type="compositionally biased region" description="Low complexity" evidence="6">
    <location>
        <begin position="224"/>
        <end position="241"/>
    </location>
</feature>
<dbReference type="GO" id="GO:0032259">
    <property type="term" value="P:methylation"/>
    <property type="evidence" value="ECO:0007669"/>
    <property type="project" value="UniProtKB-KW"/>
</dbReference>
<dbReference type="InterPro" id="IPR043550">
    <property type="entry name" value="EHMT1/EHMT2"/>
</dbReference>
<feature type="compositionally biased region" description="Basic and acidic residues" evidence="6">
    <location>
        <begin position="594"/>
        <end position="606"/>
    </location>
</feature>
<feature type="compositionally biased region" description="Acidic residues" evidence="6">
    <location>
        <begin position="299"/>
        <end position="308"/>
    </location>
</feature>
<feature type="compositionally biased region" description="Polar residues" evidence="6">
    <location>
        <begin position="505"/>
        <end position="515"/>
    </location>
</feature>
<feature type="region of interest" description="Disordered" evidence="6">
    <location>
        <begin position="254"/>
        <end position="776"/>
    </location>
</feature>
<name>A0A182QQP9_9DIPT</name>
<proteinExistence type="predicted"/>
<keyword evidence="2" id="KW-0158">Chromosome</keyword>
<evidence type="ECO:0000256" key="6">
    <source>
        <dbReference type="SAM" id="MobiDB-lite"/>
    </source>
</evidence>
<feature type="compositionally biased region" description="Polar residues" evidence="6">
    <location>
        <begin position="366"/>
        <end position="376"/>
    </location>
</feature>
<feature type="compositionally biased region" description="Basic and acidic residues" evidence="6">
    <location>
        <begin position="668"/>
        <end position="679"/>
    </location>
</feature>
<evidence type="ECO:0000313" key="10">
    <source>
        <dbReference type="Proteomes" id="UP000075886"/>
    </source>
</evidence>
<dbReference type="InterPro" id="IPR036770">
    <property type="entry name" value="Ankyrin_rpt-contain_sf"/>
</dbReference>
<feature type="region of interest" description="Disordered" evidence="6">
    <location>
        <begin position="205"/>
        <end position="242"/>
    </location>
</feature>
<dbReference type="Pfam" id="PF12796">
    <property type="entry name" value="Ank_2"/>
    <property type="match status" value="2"/>
</dbReference>
<dbReference type="GO" id="GO:0046974">
    <property type="term" value="F:histone H3K9 methyltransferase activity"/>
    <property type="evidence" value="ECO:0007669"/>
    <property type="project" value="TreeGrafter"/>
</dbReference>
<feature type="compositionally biased region" description="Basic and acidic residues" evidence="6">
    <location>
        <begin position="403"/>
        <end position="413"/>
    </location>
</feature>
<dbReference type="GO" id="GO:0000122">
    <property type="term" value="P:negative regulation of transcription by RNA polymerase II"/>
    <property type="evidence" value="ECO:0007669"/>
    <property type="project" value="TreeGrafter"/>
</dbReference>
<dbReference type="Gene3D" id="1.25.40.20">
    <property type="entry name" value="Ankyrin repeat-containing domain"/>
    <property type="match status" value="2"/>
</dbReference>
<evidence type="ECO:0000256" key="4">
    <source>
        <dbReference type="ARBA" id="ARBA00022691"/>
    </source>
</evidence>
<feature type="compositionally biased region" description="Polar residues" evidence="6">
    <location>
        <begin position="486"/>
        <end position="497"/>
    </location>
</feature>
<accession>A0A182QQP9</accession>
<feature type="compositionally biased region" description="Basic and acidic residues" evidence="6">
    <location>
        <begin position="421"/>
        <end position="431"/>
    </location>
</feature>
<dbReference type="SUPFAM" id="SSF48403">
    <property type="entry name" value="Ankyrin repeat"/>
    <property type="match status" value="1"/>
</dbReference>
<keyword evidence="5" id="KW-0040">ANK repeat</keyword>
<dbReference type="EMBL" id="AXCN02000194">
    <property type="status" value="NOT_ANNOTATED_CDS"/>
    <property type="molecule type" value="Genomic_DNA"/>
</dbReference>
<feature type="compositionally biased region" description="Basic and acidic residues" evidence="6">
    <location>
        <begin position="213"/>
        <end position="223"/>
    </location>
</feature>
<feature type="compositionally biased region" description="Low complexity" evidence="6">
    <location>
        <begin position="734"/>
        <end position="758"/>
    </location>
</feature>
<evidence type="ECO:0000256" key="1">
    <source>
        <dbReference type="ARBA" id="ARBA00004286"/>
    </source>
</evidence>
<keyword evidence="10" id="KW-1185">Reference proteome</keyword>
<feature type="compositionally biased region" description="Basic and acidic residues" evidence="6">
    <location>
        <begin position="377"/>
        <end position="389"/>
    </location>
</feature>